<feature type="compositionally biased region" description="Polar residues" evidence="7">
    <location>
        <begin position="1"/>
        <end position="11"/>
    </location>
</feature>
<feature type="transmembrane region" description="Helical" evidence="8">
    <location>
        <begin position="225"/>
        <end position="247"/>
    </location>
</feature>
<evidence type="ECO:0000313" key="10">
    <source>
        <dbReference type="Proteomes" id="UP000192247"/>
    </source>
</evidence>
<dbReference type="AlphaFoldDB" id="A0A1V9XNG1"/>
<evidence type="ECO:0000256" key="6">
    <source>
        <dbReference type="ARBA" id="ARBA00023136"/>
    </source>
</evidence>
<evidence type="ECO:0000313" key="9">
    <source>
        <dbReference type="EMBL" id="OQR74963.1"/>
    </source>
</evidence>
<dbReference type="Pfam" id="PF04923">
    <property type="entry name" value="Ninjurin"/>
    <property type="match status" value="1"/>
</dbReference>
<feature type="region of interest" description="Disordered" evidence="7">
    <location>
        <begin position="80"/>
        <end position="106"/>
    </location>
</feature>
<keyword evidence="10" id="KW-1185">Reference proteome</keyword>
<keyword evidence="3 8" id="KW-0812">Transmembrane</keyword>
<proteinExistence type="inferred from homology"/>
<evidence type="ECO:0000256" key="1">
    <source>
        <dbReference type="ARBA" id="ARBA00004141"/>
    </source>
</evidence>
<evidence type="ECO:0000256" key="2">
    <source>
        <dbReference type="ARBA" id="ARBA00008141"/>
    </source>
</evidence>
<dbReference type="InParanoid" id="A0A1V9XNG1"/>
<accession>A0A1V9XNG1</accession>
<dbReference type="Proteomes" id="UP000192247">
    <property type="component" value="Unassembled WGS sequence"/>
</dbReference>
<organism evidence="9 10">
    <name type="scientific">Tropilaelaps mercedesae</name>
    <dbReference type="NCBI Taxonomy" id="418985"/>
    <lineage>
        <taxon>Eukaryota</taxon>
        <taxon>Metazoa</taxon>
        <taxon>Ecdysozoa</taxon>
        <taxon>Arthropoda</taxon>
        <taxon>Chelicerata</taxon>
        <taxon>Arachnida</taxon>
        <taxon>Acari</taxon>
        <taxon>Parasitiformes</taxon>
        <taxon>Mesostigmata</taxon>
        <taxon>Gamasina</taxon>
        <taxon>Dermanyssoidea</taxon>
        <taxon>Laelapidae</taxon>
        <taxon>Tropilaelaps</taxon>
    </lineage>
</organism>
<feature type="compositionally biased region" description="Gly residues" evidence="7">
    <location>
        <begin position="27"/>
        <end position="39"/>
    </location>
</feature>
<evidence type="ECO:0000256" key="5">
    <source>
        <dbReference type="ARBA" id="ARBA00022989"/>
    </source>
</evidence>
<comment type="similarity">
    <text evidence="2">Belongs to the ninjurin family.</text>
</comment>
<dbReference type="PANTHER" id="PTHR12316">
    <property type="entry name" value="NINJURIN-RELATED"/>
    <property type="match status" value="1"/>
</dbReference>
<keyword evidence="5 8" id="KW-1133">Transmembrane helix</keyword>
<evidence type="ECO:0000256" key="3">
    <source>
        <dbReference type="ARBA" id="ARBA00022692"/>
    </source>
</evidence>
<dbReference type="GO" id="GO:0007155">
    <property type="term" value="P:cell adhesion"/>
    <property type="evidence" value="ECO:0007669"/>
    <property type="project" value="UniProtKB-KW"/>
</dbReference>
<comment type="caution">
    <text evidence="9">The sequence shown here is derived from an EMBL/GenBank/DDBJ whole genome shotgun (WGS) entry which is preliminary data.</text>
</comment>
<dbReference type="OrthoDB" id="6114058at2759"/>
<comment type="subcellular location">
    <subcellularLocation>
        <location evidence="1">Membrane</location>
        <topology evidence="1">Multi-pass membrane protein</topology>
    </subcellularLocation>
</comment>
<feature type="region of interest" description="Disordered" evidence="7">
    <location>
        <begin position="1"/>
        <end position="41"/>
    </location>
</feature>
<evidence type="ECO:0000256" key="4">
    <source>
        <dbReference type="ARBA" id="ARBA00022889"/>
    </source>
</evidence>
<keyword evidence="6 8" id="KW-0472">Membrane</keyword>
<dbReference type="GO" id="GO:0042246">
    <property type="term" value="P:tissue regeneration"/>
    <property type="evidence" value="ECO:0007669"/>
    <property type="project" value="InterPro"/>
</dbReference>
<evidence type="ECO:0000256" key="8">
    <source>
        <dbReference type="SAM" id="Phobius"/>
    </source>
</evidence>
<evidence type="ECO:0000256" key="7">
    <source>
        <dbReference type="SAM" id="MobiDB-lite"/>
    </source>
</evidence>
<dbReference type="InterPro" id="IPR007007">
    <property type="entry name" value="Ninjurin"/>
</dbReference>
<keyword evidence="4" id="KW-0130">Cell adhesion</keyword>
<protein>
    <submittedName>
        <fullName evidence="9">Ninjurin-2-like</fullName>
    </submittedName>
</protein>
<feature type="transmembrane region" description="Helical" evidence="8">
    <location>
        <begin position="189"/>
        <end position="213"/>
    </location>
</feature>
<dbReference type="GO" id="GO:0016020">
    <property type="term" value="C:membrane"/>
    <property type="evidence" value="ECO:0007669"/>
    <property type="project" value="UniProtKB-SubCell"/>
</dbReference>
<name>A0A1V9XNG1_9ACAR</name>
<gene>
    <name evidence="9" type="ORF">BIW11_08733</name>
</gene>
<reference evidence="9 10" key="1">
    <citation type="journal article" date="2017" name="Gigascience">
        <title>Draft genome of the honey bee ectoparasitic mite, Tropilaelaps mercedesae, is shaped by the parasitic life history.</title>
        <authorList>
            <person name="Dong X."/>
            <person name="Armstrong S.D."/>
            <person name="Xia D."/>
            <person name="Makepeace B.L."/>
            <person name="Darby A.C."/>
            <person name="Kadowaki T."/>
        </authorList>
    </citation>
    <scope>NUCLEOTIDE SEQUENCE [LARGE SCALE GENOMIC DNA]</scope>
    <source>
        <strain evidence="9">Wuxi-XJTLU</strain>
    </source>
</reference>
<dbReference type="EMBL" id="MNPL01007088">
    <property type="protein sequence ID" value="OQR74963.1"/>
    <property type="molecule type" value="Genomic_DNA"/>
</dbReference>
<sequence length="274" mass="29704">MPVRQQCSSTPHEALDARASSPPLVGGHPGGRGDAGQGGEELVESRVRLLELESIETMMCSQPPVSPYPTSMDTSLVVGHQQTSRSPRFRREYKETSFTEPPSTMSTTCHAATSSYSLANTGVDGEDGTGVVVNGKNFIMDLNMYATRKTVAQGMMDIALLAANASQLKAVLQQNPQYGARPPWNAACLAFLGLSMTLQMVLGGLLVTVARWNLNCPWEQRRADLVNNIIVVAVFLLTIVNVLLAAFGPSDPAMLHADHRYSTPPDRIKFTEQM</sequence>
<dbReference type="PANTHER" id="PTHR12316:SF17">
    <property type="entry name" value="NINJURIN C, ISOFORM D"/>
    <property type="match status" value="1"/>
</dbReference>